<dbReference type="Pfam" id="PF00067">
    <property type="entry name" value="p450"/>
    <property type="match status" value="1"/>
</dbReference>
<gene>
    <name evidence="6" type="ORF">BK809_0003318</name>
</gene>
<evidence type="ECO:0000313" key="7">
    <source>
        <dbReference type="Proteomes" id="UP000190776"/>
    </source>
</evidence>
<evidence type="ECO:0000256" key="2">
    <source>
        <dbReference type="ARBA" id="ARBA00010617"/>
    </source>
</evidence>
<reference evidence="6 7" key="1">
    <citation type="submission" date="2017-01" db="EMBL/GenBank/DDBJ databases">
        <title>Draft genome sequence of Diplodia seriata F98.1, a fungal species involved in grapevine trunk diseases.</title>
        <authorList>
            <person name="Robert-Siegwald G."/>
            <person name="Vallet J."/>
            <person name="Abou-Mansour E."/>
            <person name="Xu J."/>
            <person name="Rey P."/>
            <person name="Bertsch C."/>
            <person name="Rego C."/>
            <person name="Larignon P."/>
            <person name="Fontaine F."/>
            <person name="Lebrun M.-H."/>
        </authorList>
    </citation>
    <scope>NUCLEOTIDE SEQUENCE [LARGE SCALE GENOMIC DNA]</scope>
    <source>
        <strain evidence="6 7">F98.1</strain>
    </source>
</reference>
<sequence>MLVYRGWFHRLRRFPGPVLARFSKLYAVAVSARRVQWHRELEGMHKVYGDVVRTGPRELSVAHAEAVAPLAACRKSTLYALSDWNDDRLGLIETRSLADHRQRRKPWETALSTKALAQYDPDMQSTIGIFLDAIARAGEGGAKAVNVTDWIAYLAYDLMGVVGFGRDFGQLRGGGVEHWAVRALRAQQLFIGVLKPIPWALNALSKIPGADGPVRPFVRYCAGLVAEKRKALAASNPAAASQPPTDICTHLLRAYEARSPHAPRTQAALDEDGRTIVVAGSDTTSNTLINALYYLSRHPHHQRALQASLAALFPAGPASFTYARLAAGLAAGAVPLLDAIINETMRLKPATPGGNPRVTPPEGLRIVLDDDEPLVGGGGREANVLVIPGNTDVYIAPYVLQRSPRYFARPNDFVPERWIDDGQGGQPELVRDGKKIRADGASLRAFFPFQVGMYACAGKALAMWEMRSVLARVALRFDVGWEDGGEGDEEGRAFDEGMRDTFTMTLGPMWLRFKERGRWWGAEEGESMG</sequence>
<dbReference type="GO" id="GO:0020037">
    <property type="term" value="F:heme binding"/>
    <property type="evidence" value="ECO:0007669"/>
    <property type="project" value="InterPro"/>
</dbReference>
<dbReference type="InterPro" id="IPR036396">
    <property type="entry name" value="Cyt_P450_sf"/>
</dbReference>
<evidence type="ECO:0000256" key="1">
    <source>
        <dbReference type="ARBA" id="ARBA00001971"/>
    </source>
</evidence>
<dbReference type="GO" id="GO:0016705">
    <property type="term" value="F:oxidoreductase activity, acting on paired donors, with incorporation or reduction of molecular oxygen"/>
    <property type="evidence" value="ECO:0007669"/>
    <property type="project" value="InterPro"/>
</dbReference>
<evidence type="ECO:0000256" key="5">
    <source>
        <dbReference type="PIRSR" id="PIRSR602403-1"/>
    </source>
</evidence>
<dbReference type="PRINTS" id="PR00465">
    <property type="entry name" value="EP450IV"/>
</dbReference>
<dbReference type="PRINTS" id="PR00385">
    <property type="entry name" value="P450"/>
</dbReference>
<name>A0A1S8BF99_9PEZI</name>
<dbReference type="OrthoDB" id="6692864at2759"/>
<comment type="similarity">
    <text evidence="2">Belongs to the cytochrome P450 family.</text>
</comment>
<evidence type="ECO:0000256" key="3">
    <source>
        <dbReference type="ARBA" id="ARBA00022723"/>
    </source>
</evidence>
<dbReference type="PANTHER" id="PTHR24305:SF78">
    <property type="entry name" value="P450, PUTATIVE (EUROFUNG)-RELATED"/>
    <property type="match status" value="1"/>
</dbReference>
<dbReference type="InterPro" id="IPR050121">
    <property type="entry name" value="Cytochrome_P450_monoxygenase"/>
</dbReference>
<dbReference type="InterPro" id="IPR002403">
    <property type="entry name" value="Cyt_P450_E_grp-IV"/>
</dbReference>
<dbReference type="GO" id="GO:0004497">
    <property type="term" value="F:monooxygenase activity"/>
    <property type="evidence" value="ECO:0007669"/>
    <property type="project" value="InterPro"/>
</dbReference>
<dbReference type="Gene3D" id="1.10.630.10">
    <property type="entry name" value="Cytochrome P450"/>
    <property type="match status" value="1"/>
</dbReference>
<comment type="cofactor">
    <cofactor evidence="1 5">
        <name>heme</name>
        <dbReference type="ChEBI" id="CHEBI:30413"/>
    </cofactor>
</comment>
<proteinExistence type="inferred from homology"/>
<dbReference type="PANTHER" id="PTHR24305">
    <property type="entry name" value="CYTOCHROME P450"/>
    <property type="match status" value="1"/>
</dbReference>
<protein>
    <submittedName>
        <fullName evidence="6">Cytochrome P450 67</fullName>
    </submittedName>
</protein>
<dbReference type="InterPro" id="IPR001128">
    <property type="entry name" value="Cyt_P450"/>
</dbReference>
<dbReference type="EMBL" id="MSZU01000080">
    <property type="protein sequence ID" value="OMP86149.1"/>
    <property type="molecule type" value="Genomic_DNA"/>
</dbReference>
<evidence type="ECO:0000256" key="4">
    <source>
        <dbReference type="ARBA" id="ARBA00023004"/>
    </source>
</evidence>
<evidence type="ECO:0000313" key="6">
    <source>
        <dbReference type="EMBL" id="OMP86149.1"/>
    </source>
</evidence>
<comment type="caution">
    <text evidence="6">The sequence shown here is derived from an EMBL/GenBank/DDBJ whole genome shotgun (WGS) entry which is preliminary data.</text>
</comment>
<keyword evidence="5" id="KW-0349">Heme</keyword>
<keyword evidence="3 5" id="KW-0479">Metal-binding</keyword>
<organism evidence="6 7">
    <name type="scientific">Diplodia seriata</name>
    <dbReference type="NCBI Taxonomy" id="420778"/>
    <lineage>
        <taxon>Eukaryota</taxon>
        <taxon>Fungi</taxon>
        <taxon>Dikarya</taxon>
        <taxon>Ascomycota</taxon>
        <taxon>Pezizomycotina</taxon>
        <taxon>Dothideomycetes</taxon>
        <taxon>Dothideomycetes incertae sedis</taxon>
        <taxon>Botryosphaeriales</taxon>
        <taxon>Botryosphaeriaceae</taxon>
        <taxon>Diplodia</taxon>
    </lineage>
</organism>
<accession>A0A1S8BF99</accession>
<dbReference type="AlphaFoldDB" id="A0A1S8BF99"/>
<dbReference type="GO" id="GO:0005506">
    <property type="term" value="F:iron ion binding"/>
    <property type="evidence" value="ECO:0007669"/>
    <property type="project" value="InterPro"/>
</dbReference>
<dbReference type="SUPFAM" id="SSF48264">
    <property type="entry name" value="Cytochrome P450"/>
    <property type="match status" value="1"/>
</dbReference>
<feature type="binding site" description="axial binding residue" evidence="5">
    <location>
        <position position="456"/>
    </location>
    <ligand>
        <name>heme</name>
        <dbReference type="ChEBI" id="CHEBI:30413"/>
    </ligand>
    <ligandPart>
        <name>Fe</name>
        <dbReference type="ChEBI" id="CHEBI:18248"/>
    </ligandPart>
</feature>
<keyword evidence="4 5" id="KW-0408">Iron</keyword>
<dbReference type="STRING" id="420778.A0A1S8BF99"/>
<dbReference type="Proteomes" id="UP000190776">
    <property type="component" value="Unassembled WGS sequence"/>
</dbReference>